<evidence type="ECO:0000313" key="1">
    <source>
        <dbReference type="EMBL" id="UYP48226.1"/>
    </source>
</evidence>
<dbReference type="Proteomes" id="UP001208689">
    <property type="component" value="Chromosome"/>
</dbReference>
<protein>
    <submittedName>
        <fullName evidence="1">Uncharacterized protein</fullName>
    </submittedName>
</protein>
<keyword evidence="2" id="KW-1185">Reference proteome</keyword>
<accession>A0ABY6I078</accession>
<organism evidence="1 2">
    <name type="scientific">Candidatus Lokiarchaeum ossiferum</name>
    <dbReference type="NCBI Taxonomy" id="2951803"/>
    <lineage>
        <taxon>Archaea</taxon>
        <taxon>Promethearchaeati</taxon>
        <taxon>Promethearchaeota</taxon>
        <taxon>Promethearchaeia</taxon>
        <taxon>Promethearchaeales</taxon>
        <taxon>Promethearchaeaceae</taxon>
        <taxon>Candidatus Lokiarchaeum</taxon>
    </lineage>
</organism>
<evidence type="ECO:0000313" key="2">
    <source>
        <dbReference type="Proteomes" id="UP001208689"/>
    </source>
</evidence>
<sequence length="55" mass="6479">MIFLSIKIPQNLSIFFYLSLFLINQGILKKICLNKNISEYYISVMIHYTGEKYGN</sequence>
<reference evidence="1" key="1">
    <citation type="submission" date="2022-09" db="EMBL/GenBank/DDBJ databases">
        <title>Actin cytoskeleton and complex cell architecture in an #Asgard archaeon.</title>
        <authorList>
            <person name="Ponce Toledo R.I."/>
            <person name="Schleper C."/>
            <person name="Rodrigues Oliveira T."/>
            <person name="Wollweber F."/>
            <person name="Xu J."/>
            <person name="Rittmann S."/>
            <person name="Klingl A."/>
            <person name="Pilhofer M."/>
        </authorList>
    </citation>
    <scope>NUCLEOTIDE SEQUENCE</scope>
    <source>
        <strain evidence="1">B-35</strain>
    </source>
</reference>
<proteinExistence type="predicted"/>
<gene>
    <name evidence="1" type="ORF">NEF87_004511</name>
</gene>
<name>A0ABY6I078_9ARCH</name>
<dbReference type="EMBL" id="CP104013">
    <property type="protein sequence ID" value="UYP48226.1"/>
    <property type="molecule type" value="Genomic_DNA"/>
</dbReference>